<organism evidence="1 2">
    <name type="scientific">Mycobacterium ostraviense</name>
    <dbReference type="NCBI Taxonomy" id="2738409"/>
    <lineage>
        <taxon>Bacteria</taxon>
        <taxon>Bacillati</taxon>
        <taxon>Actinomycetota</taxon>
        <taxon>Actinomycetes</taxon>
        <taxon>Mycobacteriales</taxon>
        <taxon>Mycobacteriaceae</taxon>
        <taxon>Mycobacterium</taxon>
    </lineage>
</organism>
<comment type="caution">
    <text evidence="1">The sequence shown here is derived from an EMBL/GenBank/DDBJ whole genome shotgun (WGS) entry which is preliminary data.</text>
</comment>
<dbReference type="AlphaFoldDB" id="A0A164BHJ0"/>
<name>A0A164BHJ0_9MYCO</name>
<evidence type="ECO:0000313" key="2">
    <source>
        <dbReference type="Proteomes" id="UP000077342"/>
    </source>
</evidence>
<accession>A0A164BHJ0</accession>
<reference evidence="2" key="1">
    <citation type="submission" date="2016-04" db="EMBL/GenBank/DDBJ databases">
        <authorList>
            <person name="Strapagiel D."/>
            <person name="Borowka P."/>
            <person name="Marciniak B."/>
            <person name="Bakula Z."/>
            <person name="Van Ingen J."/>
            <person name="Safianowska A."/>
            <person name="Dziadek J."/>
            <person name="Jagielski T."/>
        </authorList>
    </citation>
    <scope>NUCLEOTIDE SEQUENCE [LARGE SCALE GENOMIC DNA]</scope>
    <source>
        <strain evidence="2">1010001458</strain>
    </source>
</reference>
<dbReference type="EMBL" id="LWCI01000098">
    <property type="protein sequence ID" value="KZS63497.1"/>
    <property type="molecule type" value="Genomic_DNA"/>
</dbReference>
<protein>
    <submittedName>
        <fullName evidence="1">Uncharacterized protein</fullName>
    </submittedName>
</protein>
<sequence>MRKLARLDSARQWVRSGAQVTVRAYAKRYGVDHYTAHDELTAIGFPLPASAEKWAQRPPSVPRKRRRRADEVDDAVPDRVWVSDRRMFVVGYTPGGTPFGCYEDEITDFP</sequence>
<proteinExistence type="predicted"/>
<keyword evidence="2" id="KW-1185">Reference proteome</keyword>
<gene>
    <name evidence="1" type="ORF">A4G28_09900</name>
</gene>
<evidence type="ECO:0000313" key="1">
    <source>
        <dbReference type="EMBL" id="KZS63497.1"/>
    </source>
</evidence>
<dbReference type="Proteomes" id="UP000077342">
    <property type="component" value="Unassembled WGS sequence"/>
</dbReference>